<dbReference type="InterPro" id="IPR011843">
    <property type="entry name" value="PQQ_synth_PqqE_bac"/>
</dbReference>
<evidence type="ECO:0000256" key="6">
    <source>
        <dbReference type="ARBA" id="ARBA00022905"/>
    </source>
</evidence>
<dbReference type="InterPro" id="IPR050377">
    <property type="entry name" value="Radical_SAM_PqqE_MftC-like"/>
</dbReference>
<dbReference type="SFLD" id="SFLDG01386">
    <property type="entry name" value="main_SPASM_domain-containing"/>
    <property type="match status" value="1"/>
</dbReference>
<evidence type="ECO:0000313" key="14">
    <source>
        <dbReference type="Proteomes" id="UP000254938"/>
    </source>
</evidence>
<comment type="similarity">
    <text evidence="10">Belongs to the radical SAM superfamily. PqqE family.</text>
</comment>
<dbReference type="GO" id="GO:0048038">
    <property type="term" value="F:quinone binding"/>
    <property type="evidence" value="ECO:0007669"/>
    <property type="project" value="InterPro"/>
</dbReference>
<evidence type="ECO:0000256" key="11">
    <source>
        <dbReference type="SAM" id="MobiDB-lite"/>
    </source>
</evidence>
<dbReference type="EC" id="1.21.98.4" evidence="10"/>
<dbReference type="NCBIfam" id="TIGR03859">
    <property type="entry name" value="PQQ_PqqD"/>
    <property type="match status" value="1"/>
</dbReference>
<comment type="subunit">
    <text evidence="2">Monomer. Interacts with PqqE.</text>
</comment>
<dbReference type="InterPro" id="IPR022479">
    <property type="entry name" value="PqqD_bac"/>
</dbReference>
<dbReference type="SUPFAM" id="SSF102114">
    <property type="entry name" value="Radical SAM enzymes"/>
    <property type="match status" value="1"/>
</dbReference>
<evidence type="ECO:0000313" key="13">
    <source>
        <dbReference type="EMBL" id="STS82859.1"/>
    </source>
</evidence>
<dbReference type="Pfam" id="PF04055">
    <property type="entry name" value="Radical_SAM"/>
    <property type="match status" value="1"/>
</dbReference>
<dbReference type="AlphaFoldDB" id="A0A377TTU4"/>
<gene>
    <name evidence="13" type="primary">moaA</name>
    <name evidence="10" type="synonym">pqqE</name>
    <name evidence="13" type="ORF">NCTC9140_04611</name>
</gene>
<accession>A0A377TTU4</accession>
<name>A0A377TTU4_KLEPN</name>
<dbReference type="InterPro" id="IPR006638">
    <property type="entry name" value="Elp3/MiaA/NifB-like_rSAM"/>
</dbReference>
<keyword evidence="7 10" id="KW-0560">Oxidoreductase</keyword>
<dbReference type="InterPro" id="IPR023885">
    <property type="entry name" value="4Fe4S-binding_SPASM_dom"/>
</dbReference>
<dbReference type="CDD" id="cd21119">
    <property type="entry name" value="SPASM_PqqE"/>
    <property type="match status" value="1"/>
</dbReference>
<dbReference type="GO" id="GO:0005506">
    <property type="term" value="F:iron ion binding"/>
    <property type="evidence" value="ECO:0007669"/>
    <property type="project" value="UniProtKB-UniRule"/>
</dbReference>
<dbReference type="Gene3D" id="1.10.10.1150">
    <property type="entry name" value="Coenzyme PQQ synthesis protein D (PqqD)"/>
    <property type="match status" value="1"/>
</dbReference>
<dbReference type="NCBIfam" id="TIGR02109">
    <property type="entry name" value="PQQ_syn_pqqE"/>
    <property type="match status" value="1"/>
</dbReference>
<evidence type="ECO:0000256" key="8">
    <source>
        <dbReference type="ARBA" id="ARBA00023004"/>
    </source>
</evidence>
<proteinExistence type="inferred from homology"/>
<dbReference type="EMBL" id="UGKQ01000007">
    <property type="protein sequence ID" value="STS82859.1"/>
    <property type="molecule type" value="Genomic_DNA"/>
</dbReference>
<dbReference type="PANTHER" id="PTHR11228">
    <property type="entry name" value="RADICAL SAM DOMAIN PROTEIN"/>
    <property type="match status" value="1"/>
</dbReference>
<comment type="catalytic activity">
    <reaction evidence="10">
        <text>[PQQ precursor protein] + S-adenosyl-L-methionine = E-Y cross-linked-[PQQ precursor protein] + 5'-deoxyadenosine + L-methionine + H(+)</text>
        <dbReference type="Rhea" id="RHEA:56836"/>
        <dbReference type="Rhea" id="RHEA-COMP:14800"/>
        <dbReference type="Rhea" id="RHEA-COMP:14801"/>
        <dbReference type="ChEBI" id="CHEBI:15378"/>
        <dbReference type="ChEBI" id="CHEBI:17319"/>
        <dbReference type="ChEBI" id="CHEBI:57844"/>
        <dbReference type="ChEBI" id="CHEBI:59789"/>
        <dbReference type="ChEBI" id="CHEBI:141026"/>
        <dbReference type="ChEBI" id="CHEBI:141027"/>
        <dbReference type="EC" id="1.21.98.4"/>
    </reaction>
</comment>
<feature type="binding site" evidence="10">
    <location>
        <position position="117"/>
    </location>
    <ligand>
        <name>[4Fe-4S] cluster</name>
        <dbReference type="ChEBI" id="CHEBI:49883"/>
        <note>4Fe-4S-S-AdoMet</note>
    </ligand>
</feature>
<dbReference type="SFLD" id="SFLDF00280">
    <property type="entry name" value="coenzyme_PQQ_synthesis_protein"/>
    <property type="match status" value="1"/>
</dbReference>
<dbReference type="SFLD" id="SFLDS00029">
    <property type="entry name" value="Radical_SAM"/>
    <property type="match status" value="1"/>
</dbReference>
<dbReference type="CDD" id="cd01335">
    <property type="entry name" value="Radical_SAM"/>
    <property type="match status" value="1"/>
</dbReference>
<comment type="pathway">
    <text evidence="1 10">Cofactor biosynthesis; pyrroloquinoline quinone biosynthesis.</text>
</comment>
<dbReference type="UniPathway" id="UPA00539"/>
<dbReference type="GO" id="GO:1904047">
    <property type="term" value="F:S-adenosyl-L-methionine binding"/>
    <property type="evidence" value="ECO:0007669"/>
    <property type="project" value="UniProtKB-UniRule"/>
</dbReference>
<keyword evidence="8 10" id="KW-0408">Iron</keyword>
<organism evidence="13 14">
    <name type="scientific">Klebsiella pneumoniae</name>
    <dbReference type="NCBI Taxonomy" id="573"/>
    <lineage>
        <taxon>Bacteria</taxon>
        <taxon>Pseudomonadati</taxon>
        <taxon>Pseudomonadota</taxon>
        <taxon>Gammaproteobacteria</taxon>
        <taxon>Enterobacterales</taxon>
        <taxon>Enterobacteriaceae</taxon>
        <taxon>Klebsiella/Raoultella group</taxon>
        <taxon>Klebsiella</taxon>
        <taxon>Klebsiella pneumoniae complex</taxon>
    </lineage>
</organism>
<keyword evidence="9 10" id="KW-0411">Iron-sulfur</keyword>
<dbReference type="PROSITE" id="PS51918">
    <property type="entry name" value="RADICAL_SAM"/>
    <property type="match status" value="1"/>
</dbReference>
<dbReference type="Gene3D" id="3.20.20.70">
    <property type="entry name" value="Aldolase class I"/>
    <property type="match status" value="1"/>
</dbReference>
<dbReference type="GO" id="GO:0016491">
    <property type="term" value="F:oxidoreductase activity"/>
    <property type="evidence" value="ECO:0007669"/>
    <property type="project" value="UniProtKB-KW"/>
</dbReference>
<dbReference type="HAMAP" id="MF_00660">
    <property type="entry name" value="PqqE"/>
    <property type="match status" value="1"/>
</dbReference>
<feature type="compositionally biased region" description="Low complexity" evidence="11">
    <location>
        <begin position="69"/>
        <end position="86"/>
    </location>
</feature>
<feature type="domain" description="Radical SAM core" evidence="12">
    <location>
        <begin position="96"/>
        <end position="311"/>
    </location>
</feature>
<keyword evidence="6 10" id="KW-0884">PQQ biosynthesis</keyword>
<dbReference type="Pfam" id="PF13186">
    <property type="entry name" value="SPASM"/>
    <property type="match status" value="1"/>
</dbReference>
<evidence type="ECO:0000256" key="4">
    <source>
        <dbReference type="ARBA" id="ARBA00022691"/>
    </source>
</evidence>
<dbReference type="GO" id="GO:0018189">
    <property type="term" value="P:pyrroloquinoline quinone biosynthetic process"/>
    <property type="evidence" value="ECO:0007669"/>
    <property type="project" value="UniProtKB-UniRule"/>
</dbReference>
<evidence type="ECO:0000256" key="9">
    <source>
        <dbReference type="ARBA" id="ARBA00023014"/>
    </source>
</evidence>
<feature type="region of interest" description="Disordered" evidence="11">
    <location>
        <begin position="68"/>
        <end position="94"/>
    </location>
</feature>
<dbReference type="SFLD" id="SFLDG01067">
    <property type="entry name" value="SPASM/twitch_domain_containing"/>
    <property type="match status" value="1"/>
</dbReference>
<feature type="binding site" evidence="10">
    <location>
        <position position="114"/>
    </location>
    <ligand>
        <name>[4Fe-4S] cluster</name>
        <dbReference type="ChEBI" id="CHEBI:49883"/>
        <note>4Fe-4S-S-AdoMet</note>
    </ligand>
</feature>
<dbReference type="PANTHER" id="PTHR11228:SF7">
    <property type="entry name" value="PQQA PEPTIDE CYCLASE"/>
    <property type="match status" value="1"/>
</dbReference>
<dbReference type="InterPro" id="IPR008792">
    <property type="entry name" value="PQQD"/>
</dbReference>
<evidence type="ECO:0000256" key="10">
    <source>
        <dbReference type="HAMAP-Rule" id="MF_00660"/>
    </source>
</evidence>
<feature type="binding site" evidence="10">
    <location>
        <position position="110"/>
    </location>
    <ligand>
        <name>[4Fe-4S] cluster</name>
        <dbReference type="ChEBI" id="CHEBI:49883"/>
        <note>4Fe-4S-S-AdoMet</note>
    </ligand>
</feature>
<dbReference type="PROSITE" id="PS01305">
    <property type="entry name" value="MOAA_NIFB_PQQE"/>
    <property type="match status" value="1"/>
</dbReference>
<keyword evidence="3 10" id="KW-0004">4Fe-4S</keyword>
<dbReference type="InterPro" id="IPR013785">
    <property type="entry name" value="Aldolase_TIM"/>
</dbReference>
<reference evidence="13 14" key="1">
    <citation type="submission" date="2018-06" db="EMBL/GenBank/DDBJ databases">
        <authorList>
            <consortium name="Pathogen Informatics"/>
            <person name="Doyle S."/>
        </authorList>
    </citation>
    <scope>NUCLEOTIDE SEQUENCE [LARGE SCALE GENOMIC DNA]</scope>
    <source>
        <strain evidence="13 14">NCTC9140</strain>
    </source>
</reference>
<evidence type="ECO:0000259" key="12">
    <source>
        <dbReference type="PROSITE" id="PS51918"/>
    </source>
</evidence>
<evidence type="ECO:0000256" key="1">
    <source>
        <dbReference type="ARBA" id="ARBA00004886"/>
    </source>
</evidence>
<dbReference type="GO" id="GO:0032324">
    <property type="term" value="P:molybdopterin cofactor biosynthetic process"/>
    <property type="evidence" value="ECO:0007669"/>
    <property type="project" value="UniProtKB-ARBA"/>
</dbReference>
<dbReference type="InterPro" id="IPR041881">
    <property type="entry name" value="PqqD_sf"/>
</dbReference>
<dbReference type="SMART" id="SM00729">
    <property type="entry name" value="Elp3"/>
    <property type="match status" value="1"/>
</dbReference>
<protein>
    <recommendedName>
        <fullName evidence="10">PqqA peptide cyclase</fullName>
        <ecNumber evidence="10">1.21.98.4</ecNumber>
    </recommendedName>
    <alternativeName>
        <fullName evidence="10">Coenzyme PQQ synthesis protein E</fullName>
    </alternativeName>
</protein>
<dbReference type="InterPro" id="IPR007197">
    <property type="entry name" value="rSAM"/>
</dbReference>
<dbReference type="GO" id="GO:0009975">
    <property type="term" value="F:cyclase activity"/>
    <property type="evidence" value="ECO:0007669"/>
    <property type="project" value="UniProtKB-UniRule"/>
</dbReference>
<keyword evidence="4 10" id="KW-0949">S-adenosyl-L-methionine</keyword>
<dbReference type="Pfam" id="PF05402">
    <property type="entry name" value="PqqD"/>
    <property type="match status" value="1"/>
</dbReference>
<comment type="cofactor">
    <cofactor evidence="10">
        <name>[4Fe-4S] cluster</name>
        <dbReference type="ChEBI" id="CHEBI:49883"/>
    </cofactor>
    <text evidence="10">Binds 1 [4Fe-4S] cluster. The cluster is coordinated with 3 cysteines and an exchangeable S-adenosyl-L-methionine.</text>
</comment>
<dbReference type="InterPro" id="IPR058240">
    <property type="entry name" value="rSAM_sf"/>
</dbReference>
<keyword evidence="5 10" id="KW-0479">Metal-binding</keyword>
<dbReference type="InterPro" id="IPR000385">
    <property type="entry name" value="MoaA_NifB_PqqE_Fe-S-bd_CS"/>
</dbReference>
<evidence type="ECO:0000256" key="3">
    <source>
        <dbReference type="ARBA" id="ARBA00022485"/>
    </source>
</evidence>
<comment type="subunit">
    <text evidence="10">Interacts with PqqD. The interaction is necessary for activity of PqqE.</text>
</comment>
<sequence length="468" mass="52417">MQKTSIVAFRRGYRLQWEAAQESHVILYPEGMAKLNETAAAILELVDGRRDVAAIIAMLNERFPEAGASMTTSSSSCRSPVNRSGSPAVSQSKPTVNPPLWLLAELTYRCPLQCPYCSNPLDFARQDKELTTEQWIEVFRQARAMGSVQLGFSGGEPLTRKDLPELIRAARDLGFYTNLITSGIGLTESKLDAFSEAGLDHIQISFQASDEVLNAALAGNKKAFQQKLAMAKAVKARDYPMVLNFVLHRHNIDQLDKIIELCIELEADDVELATCQFYGWAFLNREGLLPTREQIARAEQVVADYRQKMAASGNLTNLLFVTPDYYEERPKGCMGGWGSIFLSVTPEGTALPCHSARQLPVAFPSVLEQSLESIWYDSFGFNRYRGYDWMPEPCRSCDEKEKDFGGCRCQAFMLTGSADNADPVCSKSPHHHKILEARRKAACSDIKVSQLQFRNRTRSQLIFQTRDL</sequence>
<evidence type="ECO:0000256" key="5">
    <source>
        <dbReference type="ARBA" id="ARBA00022723"/>
    </source>
</evidence>
<comment type="function">
    <text evidence="10">Catalyzes the cross-linking of a glutamate residue and a tyrosine residue in the PqqA protein as part of the biosynthesis of pyrroloquinoline quinone (PQQ).</text>
</comment>
<evidence type="ECO:0000256" key="2">
    <source>
        <dbReference type="ARBA" id="ARBA00011741"/>
    </source>
</evidence>
<dbReference type="Proteomes" id="UP000254938">
    <property type="component" value="Unassembled WGS sequence"/>
</dbReference>
<dbReference type="GO" id="GO:0051539">
    <property type="term" value="F:4 iron, 4 sulfur cluster binding"/>
    <property type="evidence" value="ECO:0007669"/>
    <property type="project" value="UniProtKB-KW"/>
</dbReference>
<evidence type="ECO:0000256" key="7">
    <source>
        <dbReference type="ARBA" id="ARBA00023002"/>
    </source>
</evidence>